<accession>A0A7S9PWR2</accession>
<name>A0A7S9PWR2_EPIFF</name>
<dbReference type="EMBL" id="CP031388">
    <property type="protein sequence ID" value="QPH04968.1"/>
    <property type="molecule type" value="Genomic_DNA"/>
</dbReference>
<reference evidence="1 2" key="1">
    <citation type="journal article" date="2018" name="PLoS Genet.">
        <title>Repeat elements organise 3D genome structure and mediate transcription in the filamentous fungus Epichloe festucae.</title>
        <authorList>
            <person name="Winter D.J."/>
            <person name="Ganley A.R.D."/>
            <person name="Young C.A."/>
            <person name="Liachko I."/>
            <person name="Schardl C.L."/>
            <person name="Dupont P.Y."/>
            <person name="Berry D."/>
            <person name="Ram A."/>
            <person name="Scott B."/>
            <person name="Cox M.P."/>
        </authorList>
    </citation>
    <scope>NUCLEOTIDE SEQUENCE [LARGE SCALE GENOMIC DNA]</scope>
    <source>
        <strain evidence="1 2">Fl1</strain>
    </source>
</reference>
<keyword evidence="2" id="KW-1185">Reference proteome</keyword>
<dbReference type="AlphaFoldDB" id="A0A7S9PWR2"/>
<gene>
    <name evidence="1" type="ORF">C2857_002382</name>
</gene>
<proteinExistence type="predicted"/>
<sequence>MGPRIFSCALWRYIIFDSEDPESTSWIKQFRVLKVGIPSMHPVGPFWTYSIPPSRYLSGHSSKSANRYHFRPKARA</sequence>
<evidence type="ECO:0000313" key="2">
    <source>
        <dbReference type="Proteomes" id="UP000594364"/>
    </source>
</evidence>
<organism evidence="1 2">
    <name type="scientific">Epichloe festucae (strain Fl1)</name>
    <dbReference type="NCBI Taxonomy" id="877507"/>
    <lineage>
        <taxon>Eukaryota</taxon>
        <taxon>Fungi</taxon>
        <taxon>Dikarya</taxon>
        <taxon>Ascomycota</taxon>
        <taxon>Pezizomycotina</taxon>
        <taxon>Sordariomycetes</taxon>
        <taxon>Hypocreomycetidae</taxon>
        <taxon>Hypocreales</taxon>
        <taxon>Clavicipitaceae</taxon>
        <taxon>Epichloe</taxon>
    </lineage>
</organism>
<dbReference type="Proteomes" id="UP000594364">
    <property type="component" value="Chromosome 4"/>
</dbReference>
<evidence type="ECO:0000313" key="1">
    <source>
        <dbReference type="EMBL" id="QPH04968.1"/>
    </source>
</evidence>
<protein>
    <submittedName>
        <fullName evidence="1">Uncharacterized protein</fullName>
    </submittedName>
</protein>